<dbReference type="EC" id="4.2.1.3" evidence="9"/>
<evidence type="ECO:0000256" key="4">
    <source>
        <dbReference type="ARBA" id="ARBA00022485"/>
    </source>
</evidence>
<evidence type="ECO:0000256" key="9">
    <source>
        <dbReference type="RuleBase" id="RU361275"/>
    </source>
</evidence>
<evidence type="ECO:0000313" key="12">
    <source>
        <dbReference type="EMBL" id="MFK4448542.1"/>
    </source>
</evidence>
<dbReference type="Gene3D" id="3.20.19.10">
    <property type="entry name" value="Aconitase, domain 4"/>
    <property type="match status" value="1"/>
</dbReference>
<dbReference type="NCBIfam" id="NF009520">
    <property type="entry name" value="PRK12881.1"/>
    <property type="match status" value="1"/>
</dbReference>
<dbReference type="PROSITE" id="PS00450">
    <property type="entry name" value="ACONITASE_1"/>
    <property type="match status" value="1"/>
</dbReference>
<keyword evidence="6 9" id="KW-0408">Iron</keyword>
<dbReference type="InterPro" id="IPR001030">
    <property type="entry name" value="Acoase/IPM_deHydtase_lsu_aba"/>
</dbReference>
<accession>A0ABW8N3Q2</accession>
<evidence type="ECO:0000256" key="7">
    <source>
        <dbReference type="ARBA" id="ARBA00023014"/>
    </source>
</evidence>
<dbReference type="Gene3D" id="6.10.190.10">
    <property type="match status" value="1"/>
</dbReference>
<dbReference type="Proteomes" id="UP001620514">
    <property type="component" value="Unassembled WGS sequence"/>
</dbReference>
<evidence type="ECO:0000256" key="6">
    <source>
        <dbReference type="ARBA" id="ARBA00023004"/>
    </source>
</evidence>
<dbReference type="InterPro" id="IPR015928">
    <property type="entry name" value="Aconitase/3IPM_dehydase_swvl"/>
</dbReference>
<evidence type="ECO:0000313" key="13">
    <source>
        <dbReference type="Proteomes" id="UP001620514"/>
    </source>
</evidence>
<dbReference type="Gene3D" id="3.30.499.10">
    <property type="entry name" value="Aconitase, domain 3"/>
    <property type="match status" value="2"/>
</dbReference>
<dbReference type="PANTHER" id="PTHR11670">
    <property type="entry name" value="ACONITASE/IRON-RESPONSIVE ELEMENT FAMILY MEMBER"/>
    <property type="match status" value="1"/>
</dbReference>
<dbReference type="InterPro" id="IPR000573">
    <property type="entry name" value="AconitaseA/IPMdHydase_ssu_swvl"/>
</dbReference>
<comment type="function">
    <text evidence="9">Catalyzes the isomerization of citrate to isocitrate via cis-aconitate.</text>
</comment>
<protein>
    <recommendedName>
        <fullName evidence="9">Aconitate hydratase</fullName>
        <shortName evidence="9">Aconitase</shortName>
        <ecNumber evidence="9">4.2.1.3</ecNumber>
    </recommendedName>
</protein>
<keyword evidence="9 12" id="KW-0456">Lyase</keyword>
<gene>
    <name evidence="12" type="ORF">ABH943_008586</name>
</gene>
<sequence length="896" mass="97551">MISLEKKMKFQPTEVLRPLLTEGYPDSMFFSLSELEKLGFGTISRLPFSIRIILESVLRNLDGSRVQEHHLRELAGWKPQGERISEVPFIVSRIVAPDSSGVPLLADLAAMREAAAGLGLEPASIEPLVPVDLVVDHSISVEHVGSPHALRLNMEVEYRRNAERYSFLKWADHAFKSFRIFPPGTGIIHQVNLEWLARGVHQKAGITYFDTLVGTDSHTPMINGIGVLGWGVGGIEAEAAMLGQPICFVVPDVIGVELTGVPGPGIVATDIVLTVVEALRAKKVVGKFVEFFGDGAARLTAPDRSTIANMAPEYGATVAFFAVDENTLQYLKSVGRTDAELAALKAYVKAQNMFGIPARGEIDYTDTISIDLGAVVPSVAGPSRPQDRIALSKLKESVQAFLPKRETVNVDTSRLQHGDVVLAAITSCTNTSNSRLMLAAGLIAKHAVQKGLRSAAHVKTSFTPGSRVVSAYLKDAGLEQYLNELGFNAAGYGCATCMGNSGPLAEDILAQIKNEDLTVAAVLSGNRNFEARIHQAIKSNFLMSPPLVVAFAIVGRIAFDPDSEPLGKGSDGEDVYLRDIWPTAEDMAEVLPFAQDAKNVLSLYQTTAEENLWQTLPAPKGDLFTWTEESTYLQRPPFFDGVTRDIPKPSEIRGARALAILGDSVTTDHINPGGAIPSESESGKFLISLGVEPGEFNSYISRRAHDRVIVRSSFAHVRLRNLMIEGAEGSVTLHQPDGKRMSIFQAATQYAIENVPMIVFAGNEYGNGSSRDWAAKGPRLLGVRAVIARSFERIHRSNLVGMGILPLEFEDGTSAQSLCLTGEESFDLPGDLSEVRAGQTFDLVIHRRTGDTATIRLRARIDSAIEETYFRHGGILPYVLRDRLRNRTESRNRHAP</sequence>
<dbReference type="PRINTS" id="PR00415">
    <property type="entry name" value="ACONITASE"/>
</dbReference>
<evidence type="ECO:0000256" key="8">
    <source>
        <dbReference type="ARBA" id="ARBA00023501"/>
    </source>
</evidence>
<dbReference type="InterPro" id="IPR015931">
    <property type="entry name" value="Acnase/IPM_dHydase_lsu_aba_1/3"/>
</dbReference>
<dbReference type="GO" id="GO:0003994">
    <property type="term" value="F:aconitate hydratase activity"/>
    <property type="evidence" value="ECO:0007669"/>
    <property type="project" value="UniProtKB-EC"/>
</dbReference>
<evidence type="ECO:0000256" key="2">
    <source>
        <dbReference type="ARBA" id="ARBA00004717"/>
    </source>
</evidence>
<comment type="catalytic activity">
    <reaction evidence="8 9">
        <text>citrate = D-threo-isocitrate</text>
        <dbReference type="Rhea" id="RHEA:10336"/>
        <dbReference type="ChEBI" id="CHEBI:15562"/>
        <dbReference type="ChEBI" id="CHEBI:16947"/>
        <dbReference type="EC" id="4.2.1.3"/>
    </reaction>
</comment>
<comment type="similarity">
    <text evidence="3 9">Belongs to the aconitase/IPM isomerase family.</text>
</comment>
<comment type="cofactor">
    <cofactor evidence="1">
        <name>[4Fe-4S] cluster</name>
        <dbReference type="ChEBI" id="CHEBI:49883"/>
    </cofactor>
</comment>
<dbReference type="InterPro" id="IPR018136">
    <property type="entry name" value="Aconitase_4Fe-4S_BS"/>
</dbReference>
<feature type="domain" description="Aconitase/3-isopropylmalate dehydratase large subunit alpha/beta/alpha" evidence="10">
    <location>
        <begin position="86"/>
        <end position="555"/>
    </location>
</feature>
<proteinExistence type="inferred from homology"/>
<evidence type="ECO:0000259" key="11">
    <source>
        <dbReference type="Pfam" id="PF00694"/>
    </source>
</evidence>
<reference evidence="12 13" key="1">
    <citation type="submission" date="2024-10" db="EMBL/GenBank/DDBJ databases">
        <authorList>
            <person name="Deangelis K."/>
            <person name="Huntemann M."/>
            <person name="Clum A."/>
            <person name="Wang J."/>
            <person name="Palaniappan K."/>
            <person name="Ritter S."/>
            <person name="Chen I.-M."/>
            <person name="Stamatis D."/>
            <person name="Reddy T."/>
            <person name="O'Malley R."/>
            <person name="Daum C."/>
            <person name="Ng V."/>
            <person name="Ivanova N."/>
            <person name="Kyrpides N."/>
            <person name="Woyke T."/>
        </authorList>
    </citation>
    <scope>NUCLEOTIDE SEQUENCE [LARGE SCALE GENOMIC DNA]</scope>
    <source>
        <strain evidence="12 13">GAS97</strain>
    </source>
</reference>
<keyword evidence="13" id="KW-1185">Reference proteome</keyword>
<keyword evidence="4 9" id="KW-0004">4Fe-4S</keyword>
<keyword evidence="5" id="KW-0479">Metal-binding</keyword>
<evidence type="ECO:0000256" key="5">
    <source>
        <dbReference type="ARBA" id="ARBA00022723"/>
    </source>
</evidence>
<evidence type="ECO:0000259" key="10">
    <source>
        <dbReference type="Pfam" id="PF00330"/>
    </source>
</evidence>
<dbReference type="NCBIfam" id="NF006757">
    <property type="entry name" value="PRK09277.1"/>
    <property type="match status" value="1"/>
</dbReference>
<dbReference type="EMBL" id="JBIYDN010000053">
    <property type="protein sequence ID" value="MFK4448542.1"/>
    <property type="molecule type" value="Genomic_DNA"/>
</dbReference>
<dbReference type="Pfam" id="PF00330">
    <property type="entry name" value="Aconitase"/>
    <property type="match status" value="1"/>
</dbReference>
<comment type="caution">
    <text evidence="12">The sequence shown here is derived from an EMBL/GenBank/DDBJ whole genome shotgun (WGS) entry which is preliminary data.</text>
</comment>
<evidence type="ECO:0000256" key="1">
    <source>
        <dbReference type="ARBA" id="ARBA00001966"/>
    </source>
</evidence>
<dbReference type="NCBIfam" id="TIGR01341">
    <property type="entry name" value="aconitase_1"/>
    <property type="match status" value="1"/>
</dbReference>
<feature type="domain" description="Aconitase A/isopropylmalate dehydratase small subunit swivel" evidence="11">
    <location>
        <begin position="684"/>
        <end position="811"/>
    </location>
</feature>
<dbReference type="SUPFAM" id="SSF52016">
    <property type="entry name" value="LeuD/IlvD-like"/>
    <property type="match status" value="1"/>
</dbReference>
<evidence type="ECO:0000256" key="3">
    <source>
        <dbReference type="ARBA" id="ARBA00007185"/>
    </source>
</evidence>
<organism evidence="12 13">
    <name type="scientific">Caballeronia udeis</name>
    <dbReference type="NCBI Taxonomy" id="1232866"/>
    <lineage>
        <taxon>Bacteria</taxon>
        <taxon>Pseudomonadati</taxon>
        <taxon>Pseudomonadota</taxon>
        <taxon>Betaproteobacteria</taxon>
        <taxon>Burkholderiales</taxon>
        <taxon>Burkholderiaceae</taxon>
        <taxon>Caballeronia</taxon>
    </lineage>
</organism>
<dbReference type="SUPFAM" id="SSF53732">
    <property type="entry name" value="Aconitase iron-sulfur domain"/>
    <property type="match status" value="1"/>
</dbReference>
<comment type="pathway">
    <text evidence="2">Carbohydrate metabolism; tricarboxylic acid cycle; isocitrate from oxaloacetate: step 2/2.</text>
</comment>
<dbReference type="InterPro" id="IPR036008">
    <property type="entry name" value="Aconitase_4Fe-4S_dom"/>
</dbReference>
<reference evidence="12 13" key="2">
    <citation type="submission" date="2024-11" db="EMBL/GenBank/DDBJ databases">
        <title>Using genomics to understand microbial adaptation to soil warming.</title>
        <authorList>
            <person name="Deangelis K.M. PhD."/>
        </authorList>
    </citation>
    <scope>NUCLEOTIDE SEQUENCE [LARGE SCALE GENOMIC DNA]</scope>
    <source>
        <strain evidence="12 13">GAS97</strain>
    </source>
</reference>
<name>A0ABW8N3Q2_9BURK</name>
<dbReference type="Pfam" id="PF00694">
    <property type="entry name" value="Aconitase_C"/>
    <property type="match status" value="1"/>
</dbReference>
<keyword evidence="7 9" id="KW-0411">Iron-sulfur</keyword>
<dbReference type="InterPro" id="IPR006249">
    <property type="entry name" value="Aconitase/IRP2"/>
</dbReference>